<comment type="caution">
    <text evidence="2">The sequence shown here is derived from an EMBL/GenBank/DDBJ whole genome shotgun (WGS) entry which is preliminary data.</text>
</comment>
<name>A0A6M0IHR1_9BACT</name>
<evidence type="ECO:0000256" key="1">
    <source>
        <dbReference type="SAM" id="MobiDB-lite"/>
    </source>
</evidence>
<reference evidence="2 3" key="1">
    <citation type="submission" date="2020-02" db="EMBL/GenBank/DDBJ databases">
        <title>Draft genome sequence of two Spirosoma agri KCTC 52727 and Spirosoma terrae KCTC 52035.</title>
        <authorList>
            <person name="Rojas J."/>
            <person name="Ambika Manirajan B."/>
            <person name="Ratering S."/>
            <person name="Suarez C."/>
            <person name="Schnell S."/>
        </authorList>
    </citation>
    <scope>NUCLEOTIDE SEQUENCE [LARGE SCALE GENOMIC DNA]</scope>
    <source>
        <strain evidence="2 3">KCTC 52727</strain>
    </source>
</reference>
<dbReference type="RefSeq" id="WP_164038349.1">
    <property type="nucleotide sequence ID" value="NZ_JAAGNZ010000001.1"/>
</dbReference>
<evidence type="ECO:0000313" key="2">
    <source>
        <dbReference type="EMBL" id="NEU67758.1"/>
    </source>
</evidence>
<dbReference type="EMBL" id="JAAGNZ010000001">
    <property type="protein sequence ID" value="NEU67758.1"/>
    <property type="molecule type" value="Genomic_DNA"/>
</dbReference>
<sequence length="125" mass="13238">MFSSNIPIKAAGHFIATETNGLGNIAGYFEASNGFSNWAIYAQQGLSQFGEALINGTAYYGEATDKPNPTRLVDPSQYDLLEFYPADGVPSAGLRFSAPSSPLKNGKENIESNGKSGPIRSKGIS</sequence>
<feature type="region of interest" description="Disordered" evidence="1">
    <location>
        <begin position="95"/>
        <end position="125"/>
    </location>
</feature>
<dbReference type="AlphaFoldDB" id="A0A6M0IHR1"/>
<organism evidence="2 3">
    <name type="scientific">Spirosoma agri</name>
    <dbReference type="NCBI Taxonomy" id="1987381"/>
    <lineage>
        <taxon>Bacteria</taxon>
        <taxon>Pseudomonadati</taxon>
        <taxon>Bacteroidota</taxon>
        <taxon>Cytophagia</taxon>
        <taxon>Cytophagales</taxon>
        <taxon>Cytophagaceae</taxon>
        <taxon>Spirosoma</taxon>
    </lineage>
</organism>
<evidence type="ECO:0000313" key="3">
    <source>
        <dbReference type="Proteomes" id="UP000477386"/>
    </source>
</evidence>
<gene>
    <name evidence="2" type="ORF">GK091_12785</name>
</gene>
<proteinExistence type="predicted"/>
<accession>A0A6M0IHR1</accession>
<protein>
    <submittedName>
        <fullName evidence="2">Uncharacterized protein</fullName>
    </submittedName>
</protein>
<dbReference type="Proteomes" id="UP000477386">
    <property type="component" value="Unassembled WGS sequence"/>
</dbReference>
<keyword evidence="3" id="KW-1185">Reference proteome</keyword>